<dbReference type="CDD" id="cd02933">
    <property type="entry name" value="OYE_like_FMN"/>
    <property type="match status" value="1"/>
</dbReference>
<protein>
    <submittedName>
        <fullName evidence="2">N-ethylmaleimide reductase</fullName>
        <ecNumber evidence="2">1.-.-.-</ecNumber>
    </submittedName>
</protein>
<evidence type="ECO:0000313" key="2">
    <source>
        <dbReference type="EMBL" id="MEY9452607.1"/>
    </source>
</evidence>
<feature type="domain" description="NADH:flavin oxidoreductase/NADH oxidase N-terminal" evidence="1">
    <location>
        <begin position="31"/>
        <end position="369"/>
    </location>
</feature>
<sequence length="400" mass="43379">MGAAPFPGAAPRYMIRILLKKLGVSMKFEALFRPLQVGPYKLAHRVAMAPLTRMRAERESFSPRPLNAEYYGQRATPGGLLIAEASPVLSHGRGNPATPGIYSEAQIAGWRKVVDAVHAKGGIIFLQLWHVGRVSHSSFHGGELPVSASAIPIKAEGMKAMTADGKISDYETPRALETGEVKGIVEAFRQGAKNALAAGFDGVEIHGANGYLLEQFLQSRSNQRTDQYGGSIENRARLLLEVTQAAIDVWGANRVAVRLSPHGIANDSGEPDPMPLYTHVVKALDKLGLAYLHFIEPRSSGSGRAEVNWQNVPSAMLLFRPLYSGVLMTAGGFTGETANAAIADGHADIIAFGRIFISNPDLPRRLQHDYPITPYNRATFYGGEEKGYTDYPVYDELTPA</sequence>
<proteinExistence type="predicted"/>
<dbReference type="InterPro" id="IPR013785">
    <property type="entry name" value="Aldolase_TIM"/>
</dbReference>
<dbReference type="PANTHER" id="PTHR22893">
    <property type="entry name" value="NADH OXIDOREDUCTASE-RELATED"/>
    <property type="match status" value="1"/>
</dbReference>
<dbReference type="EMBL" id="JBGBZJ010000003">
    <property type="protein sequence ID" value="MEY9452607.1"/>
    <property type="molecule type" value="Genomic_DNA"/>
</dbReference>
<dbReference type="Pfam" id="PF00724">
    <property type="entry name" value="Oxidored_FMN"/>
    <property type="match status" value="1"/>
</dbReference>
<organism evidence="2 3">
    <name type="scientific">Bradyrhizobium ottawaense</name>
    <dbReference type="NCBI Taxonomy" id="931866"/>
    <lineage>
        <taxon>Bacteria</taxon>
        <taxon>Pseudomonadati</taxon>
        <taxon>Pseudomonadota</taxon>
        <taxon>Alphaproteobacteria</taxon>
        <taxon>Hyphomicrobiales</taxon>
        <taxon>Nitrobacteraceae</taxon>
        <taxon>Bradyrhizobium</taxon>
    </lineage>
</organism>
<dbReference type="EC" id="1.-.-.-" evidence="2"/>
<dbReference type="PANTHER" id="PTHR22893:SF98">
    <property type="entry name" value="OXIDOREDUCTASE"/>
    <property type="match status" value="1"/>
</dbReference>
<dbReference type="Gene3D" id="3.20.20.70">
    <property type="entry name" value="Aldolase class I"/>
    <property type="match status" value="1"/>
</dbReference>
<evidence type="ECO:0000259" key="1">
    <source>
        <dbReference type="Pfam" id="PF00724"/>
    </source>
</evidence>
<evidence type="ECO:0000313" key="3">
    <source>
        <dbReference type="Proteomes" id="UP001565369"/>
    </source>
</evidence>
<keyword evidence="3" id="KW-1185">Reference proteome</keyword>
<gene>
    <name evidence="2" type="ORF">ABIG07_001555</name>
</gene>
<dbReference type="Proteomes" id="UP001565369">
    <property type="component" value="Unassembled WGS sequence"/>
</dbReference>
<dbReference type="InterPro" id="IPR001155">
    <property type="entry name" value="OxRdtase_FMN_N"/>
</dbReference>
<dbReference type="GO" id="GO:0016491">
    <property type="term" value="F:oxidoreductase activity"/>
    <property type="evidence" value="ECO:0007669"/>
    <property type="project" value="UniProtKB-KW"/>
</dbReference>
<dbReference type="InterPro" id="IPR045247">
    <property type="entry name" value="Oye-like"/>
</dbReference>
<accession>A0ABV4FM06</accession>
<name>A0ABV4FM06_9BRAD</name>
<reference evidence="2 3" key="1">
    <citation type="submission" date="2024-07" db="EMBL/GenBank/DDBJ databases">
        <title>Genomic Encyclopedia of Type Strains, Phase V (KMG-V): Genome sequencing to study the core and pangenomes of soil and plant-associated prokaryotes.</title>
        <authorList>
            <person name="Whitman W."/>
        </authorList>
    </citation>
    <scope>NUCLEOTIDE SEQUENCE [LARGE SCALE GENOMIC DNA]</scope>
    <source>
        <strain evidence="2 3">USDA 152</strain>
    </source>
</reference>
<keyword evidence="2" id="KW-0560">Oxidoreductase</keyword>
<dbReference type="SUPFAM" id="SSF51395">
    <property type="entry name" value="FMN-linked oxidoreductases"/>
    <property type="match status" value="1"/>
</dbReference>
<comment type="caution">
    <text evidence="2">The sequence shown here is derived from an EMBL/GenBank/DDBJ whole genome shotgun (WGS) entry which is preliminary data.</text>
</comment>